<dbReference type="Proteomes" id="UP000001933">
    <property type="component" value="Chromosome"/>
</dbReference>
<dbReference type="KEGG" id="sat:SYN_00493"/>
<evidence type="ECO:0000313" key="2">
    <source>
        <dbReference type="Proteomes" id="UP000001933"/>
    </source>
</evidence>
<protein>
    <submittedName>
        <fullName evidence="1">Hypothetical cytosolic protein</fullName>
    </submittedName>
</protein>
<dbReference type="AlphaFoldDB" id="Q2LV01"/>
<sequence length="51" mass="5933">MVKGKEQISSHELLEFLKDKRITLSCGHRFSIHPFSNTMIVYNDGRTLCHN</sequence>
<dbReference type="STRING" id="56780.SYN_00493"/>
<name>Q2LV01_SYNAS</name>
<dbReference type="EMBL" id="CP000252">
    <property type="protein sequence ID" value="ABC77914.1"/>
    <property type="molecule type" value="Genomic_DNA"/>
</dbReference>
<keyword evidence="2" id="KW-1185">Reference proteome</keyword>
<reference evidence="1 2" key="1">
    <citation type="journal article" date="2007" name="Proc. Natl. Acad. Sci. U.S.A.">
        <title>The genome of Syntrophus aciditrophicus: life at the thermodynamic limit of microbial growth.</title>
        <authorList>
            <person name="McInerney M.J."/>
            <person name="Rohlin L."/>
            <person name="Mouttaki H."/>
            <person name="Kim U."/>
            <person name="Krupp R.S."/>
            <person name="Rios-Hernandez L."/>
            <person name="Sieber J."/>
            <person name="Struchtemeyer C.G."/>
            <person name="Bhattacharyya A."/>
            <person name="Campbell J.W."/>
            <person name="Gunsalus R.P."/>
        </authorList>
    </citation>
    <scope>NUCLEOTIDE SEQUENCE [LARGE SCALE GENOMIC DNA]</scope>
    <source>
        <strain evidence="1 2">SB</strain>
    </source>
</reference>
<accession>Q2LV01</accession>
<organism evidence="1 2">
    <name type="scientific">Syntrophus aciditrophicus (strain SB)</name>
    <dbReference type="NCBI Taxonomy" id="56780"/>
    <lineage>
        <taxon>Bacteria</taxon>
        <taxon>Pseudomonadati</taxon>
        <taxon>Thermodesulfobacteriota</taxon>
        <taxon>Syntrophia</taxon>
        <taxon>Syntrophales</taxon>
        <taxon>Syntrophaceae</taxon>
        <taxon>Syntrophus</taxon>
    </lineage>
</organism>
<gene>
    <name evidence="1" type="ORF">SYN_00493</name>
</gene>
<dbReference type="InParanoid" id="Q2LV01"/>
<evidence type="ECO:0000313" key="1">
    <source>
        <dbReference type="EMBL" id="ABC77914.1"/>
    </source>
</evidence>
<dbReference type="HOGENOM" id="CLU_3104678_0_0_7"/>
<proteinExistence type="predicted"/>